<sequence length="151" mass="17330">MDPRRALEELAQRRRNRKLFNDYAKPYDHSKPYGPDNVGAYQWQIEFHNAGAKFAERCLMAANQVGKTLCGGAETAIHLTGEYPPWWQGRRFDSPVKWWTGAERTEDSKDLIQAELLGAQGEEGTGWIPKSRLVNGPIARPACPRWWIRFT</sequence>
<evidence type="ECO:0008006" key="2">
    <source>
        <dbReference type="Google" id="ProtNLM"/>
    </source>
</evidence>
<dbReference type="EMBL" id="LAZR01026991">
    <property type="protein sequence ID" value="KKL67084.1"/>
    <property type="molecule type" value="Genomic_DNA"/>
</dbReference>
<protein>
    <recommendedName>
        <fullName evidence="2">Terminase large subunit gp17-like C-terminal domain-containing protein</fullName>
    </recommendedName>
</protein>
<name>A0A0F9DZD5_9ZZZZ</name>
<evidence type="ECO:0000313" key="1">
    <source>
        <dbReference type="EMBL" id="KKL67084.1"/>
    </source>
</evidence>
<comment type="caution">
    <text evidence="1">The sequence shown here is derived from an EMBL/GenBank/DDBJ whole genome shotgun (WGS) entry which is preliminary data.</text>
</comment>
<reference evidence="1" key="1">
    <citation type="journal article" date="2015" name="Nature">
        <title>Complex archaea that bridge the gap between prokaryotes and eukaryotes.</title>
        <authorList>
            <person name="Spang A."/>
            <person name="Saw J.H."/>
            <person name="Jorgensen S.L."/>
            <person name="Zaremba-Niedzwiedzka K."/>
            <person name="Martijn J."/>
            <person name="Lind A.E."/>
            <person name="van Eijk R."/>
            <person name="Schleper C."/>
            <person name="Guy L."/>
            <person name="Ettema T.J."/>
        </authorList>
    </citation>
    <scope>NUCLEOTIDE SEQUENCE</scope>
</reference>
<accession>A0A0F9DZD5</accession>
<proteinExistence type="predicted"/>
<organism evidence="1">
    <name type="scientific">marine sediment metagenome</name>
    <dbReference type="NCBI Taxonomy" id="412755"/>
    <lineage>
        <taxon>unclassified sequences</taxon>
        <taxon>metagenomes</taxon>
        <taxon>ecological metagenomes</taxon>
    </lineage>
</organism>
<dbReference type="AlphaFoldDB" id="A0A0F9DZD5"/>
<gene>
    <name evidence="1" type="ORF">LCGC14_2138520</name>
</gene>